<sequence length="75" mass="8711">MKSFELDPSEREDWVEWSRTQINLIQDSFETVRLDKGKSADLVKSLHRAANALVIFQGEIYENPAPNVEVLQMEF</sequence>
<proteinExistence type="predicted"/>
<reference evidence="2" key="1">
    <citation type="submission" date="2017-09" db="EMBL/GenBank/DDBJ databases">
        <title>Depth-based differentiation of microbial function through sediment-hosted aquifers and enrichment of novel symbionts in the deep terrestrial subsurface.</title>
        <authorList>
            <person name="Probst A.J."/>
            <person name="Ladd B."/>
            <person name="Jarett J.K."/>
            <person name="Geller-Mcgrath D.E."/>
            <person name="Sieber C.M.K."/>
            <person name="Emerson J.B."/>
            <person name="Anantharaman K."/>
            <person name="Thomas B.C."/>
            <person name="Malmstrom R."/>
            <person name="Stieglmeier M."/>
            <person name="Klingl A."/>
            <person name="Woyke T."/>
            <person name="Ryan C.M."/>
            <person name="Banfield J.F."/>
        </authorList>
    </citation>
    <scope>NUCLEOTIDE SEQUENCE [LARGE SCALE GENOMIC DNA]</scope>
</reference>
<evidence type="ECO:0000313" key="2">
    <source>
        <dbReference type="Proteomes" id="UP000230154"/>
    </source>
</evidence>
<dbReference type="Proteomes" id="UP000230154">
    <property type="component" value="Unassembled WGS sequence"/>
</dbReference>
<comment type="caution">
    <text evidence="1">The sequence shown here is derived from an EMBL/GenBank/DDBJ whole genome shotgun (WGS) entry which is preliminary data.</text>
</comment>
<dbReference type="EMBL" id="PFCB01000001">
    <property type="protein sequence ID" value="PIR74900.1"/>
    <property type="molecule type" value="Genomic_DNA"/>
</dbReference>
<protein>
    <submittedName>
        <fullName evidence="1">Uncharacterized protein</fullName>
    </submittedName>
</protein>
<organism evidence="1 2">
    <name type="scientific">Candidatus Magasanikbacteria bacterium CG10_big_fil_rev_8_21_14_0_10_47_10</name>
    <dbReference type="NCBI Taxonomy" id="1974652"/>
    <lineage>
        <taxon>Bacteria</taxon>
        <taxon>Candidatus Magasanikiibacteriota</taxon>
    </lineage>
</organism>
<gene>
    <name evidence="1" type="ORF">COU35_00045</name>
</gene>
<feature type="non-terminal residue" evidence="1">
    <location>
        <position position="75"/>
    </location>
</feature>
<dbReference type="AlphaFoldDB" id="A0A2H0TRV9"/>
<accession>A0A2H0TRV9</accession>
<name>A0A2H0TRV9_9BACT</name>
<evidence type="ECO:0000313" key="1">
    <source>
        <dbReference type="EMBL" id="PIR74900.1"/>
    </source>
</evidence>